<dbReference type="AlphaFoldDB" id="A0A1Y1XF88"/>
<reference evidence="1 2" key="1">
    <citation type="submission" date="2016-08" db="EMBL/GenBank/DDBJ databases">
        <title>A Parts List for Fungal Cellulosomes Revealed by Comparative Genomics.</title>
        <authorList>
            <consortium name="DOE Joint Genome Institute"/>
            <person name="Haitjema C.H."/>
            <person name="Gilmore S.P."/>
            <person name="Henske J.K."/>
            <person name="Solomon K.V."/>
            <person name="De Groot R."/>
            <person name="Kuo A."/>
            <person name="Mondo S.J."/>
            <person name="Salamov A.A."/>
            <person name="Labutti K."/>
            <person name="Zhao Z."/>
            <person name="Chiniquy J."/>
            <person name="Barry K."/>
            <person name="Brewer H.M."/>
            <person name="Purvine S.O."/>
            <person name="Wright A.T."/>
            <person name="Boxma B."/>
            <person name="Van Alen T."/>
            <person name="Hackstein J.H."/>
            <person name="Baker S.E."/>
            <person name="Grigoriev I.V."/>
            <person name="O'Malley M.A."/>
        </authorList>
    </citation>
    <scope>NUCLEOTIDE SEQUENCE [LARGE SCALE GENOMIC DNA]</scope>
    <source>
        <strain evidence="1 2">S4</strain>
    </source>
</reference>
<sequence length="145" mass="17123">MAHQFAKIKNNNNEYVLNNEYISNEKNDYAVDDDHENSVLKNTKRYNSLHILSDYKNDYTKINYQEIEEIVKEFIDVQPNNYENIDMTNHLEKSLNFSKNIMFNENISHPRRSGDNKFVGLNGEQSDSSELVTRINNDINSQKRK</sequence>
<comment type="caution">
    <text evidence="1">The sequence shown here is derived from an EMBL/GenBank/DDBJ whole genome shotgun (WGS) entry which is preliminary data.</text>
</comment>
<gene>
    <name evidence="1" type="ORF">BCR32DRAFT_277126</name>
</gene>
<keyword evidence="2" id="KW-1185">Reference proteome</keyword>
<proteinExistence type="predicted"/>
<evidence type="ECO:0000313" key="1">
    <source>
        <dbReference type="EMBL" id="ORX84429.1"/>
    </source>
</evidence>
<name>A0A1Y1XF88_9FUNG</name>
<dbReference type="EMBL" id="MCFG01000052">
    <property type="protein sequence ID" value="ORX84429.1"/>
    <property type="molecule type" value="Genomic_DNA"/>
</dbReference>
<evidence type="ECO:0000313" key="2">
    <source>
        <dbReference type="Proteomes" id="UP000193944"/>
    </source>
</evidence>
<dbReference type="Proteomes" id="UP000193944">
    <property type="component" value="Unassembled WGS sequence"/>
</dbReference>
<reference evidence="1 2" key="2">
    <citation type="submission" date="2016-08" db="EMBL/GenBank/DDBJ databases">
        <title>Pervasive Adenine N6-methylation of Active Genes in Fungi.</title>
        <authorList>
            <consortium name="DOE Joint Genome Institute"/>
            <person name="Mondo S.J."/>
            <person name="Dannebaum R.O."/>
            <person name="Kuo R.C."/>
            <person name="Labutti K."/>
            <person name="Haridas S."/>
            <person name="Kuo A."/>
            <person name="Salamov A."/>
            <person name="Ahrendt S.R."/>
            <person name="Lipzen A."/>
            <person name="Sullivan W."/>
            <person name="Andreopoulos W.B."/>
            <person name="Clum A."/>
            <person name="Lindquist E."/>
            <person name="Daum C."/>
            <person name="Ramamoorthy G.K."/>
            <person name="Gryganskyi A."/>
            <person name="Culley D."/>
            <person name="Magnuson J.K."/>
            <person name="James T.Y."/>
            <person name="O'Malley M.A."/>
            <person name="Stajich J.E."/>
            <person name="Spatafora J.W."/>
            <person name="Visel A."/>
            <person name="Grigoriev I.V."/>
        </authorList>
    </citation>
    <scope>NUCLEOTIDE SEQUENCE [LARGE SCALE GENOMIC DNA]</scope>
    <source>
        <strain evidence="1 2">S4</strain>
    </source>
</reference>
<organism evidence="1 2">
    <name type="scientific">Anaeromyces robustus</name>
    <dbReference type="NCBI Taxonomy" id="1754192"/>
    <lineage>
        <taxon>Eukaryota</taxon>
        <taxon>Fungi</taxon>
        <taxon>Fungi incertae sedis</taxon>
        <taxon>Chytridiomycota</taxon>
        <taxon>Chytridiomycota incertae sedis</taxon>
        <taxon>Neocallimastigomycetes</taxon>
        <taxon>Neocallimastigales</taxon>
        <taxon>Neocallimastigaceae</taxon>
        <taxon>Anaeromyces</taxon>
    </lineage>
</organism>
<accession>A0A1Y1XF88</accession>
<protein>
    <submittedName>
        <fullName evidence="1">Uncharacterized protein</fullName>
    </submittedName>
</protein>